<dbReference type="AlphaFoldDB" id="A0A6G4WM69"/>
<proteinExistence type="predicted"/>
<dbReference type="RefSeq" id="WP_165033525.1">
    <property type="nucleotide sequence ID" value="NZ_JAAKZF010000082.1"/>
</dbReference>
<dbReference type="Proteomes" id="UP001642900">
    <property type="component" value="Unassembled WGS sequence"/>
</dbReference>
<comment type="caution">
    <text evidence="1">The sequence shown here is derived from an EMBL/GenBank/DDBJ whole genome shotgun (WGS) entry which is preliminary data.</text>
</comment>
<dbReference type="EMBL" id="JAAKZF010000082">
    <property type="protein sequence ID" value="NGO55167.1"/>
    <property type="molecule type" value="Genomic_DNA"/>
</dbReference>
<sequence>MEELRDRVACGAVLESDGREIDKKESTRPRSEAKTDVFTLAEHLGARGFPAAADHVASLVGFVTTAHIWQKRARAPSATSAAADRWTSWERRRAFTHTTLPVTICSAEGQLVVPRLAAP</sequence>
<protein>
    <submittedName>
        <fullName evidence="1">Uncharacterized protein</fullName>
    </submittedName>
</protein>
<keyword evidence="2" id="KW-1185">Reference proteome</keyword>
<accession>A0A6G4WM69</accession>
<name>A0A6G4WM69_9HYPH</name>
<reference evidence="1 2" key="1">
    <citation type="submission" date="2020-02" db="EMBL/GenBank/DDBJ databases">
        <title>Genome sequence of strain CCNWXJ40-4.</title>
        <authorList>
            <person name="Gao J."/>
            <person name="Sun J."/>
        </authorList>
    </citation>
    <scope>NUCLEOTIDE SEQUENCE [LARGE SCALE GENOMIC DNA]</scope>
    <source>
        <strain evidence="1 2">CCNWXJ 40-4</strain>
    </source>
</reference>
<evidence type="ECO:0000313" key="1">
    <source>
        <dbReference type="EMBL" id="NGO55167.1"/>
    </source>
</evidence>
<gene>
    <name evidence="1" type="ORF">G6N73_29480</name>
</gene>
<evidence type="ECO:0000313" key="2">
    <source>
        <dbReference type="Proteomes" id="UP001642900"/>
    </source>
</evidence>
<organism evidence="1 2">
    <name type="scientific">Allomesorhizobium camelthorni</name>
    <dbReference type="NCBI Taxonomy" id="475069"/>
    <lineage>
        <taxon>Bacteria</taxon>
        <taxon>Pseudomonadati</taxon>
        <taxon>Pseudomonadota</taxon>
        <taxon>Alphaproteobacteria</taxon>
        <taxon>Hyphomicrobiales</taxon>
        <taxon>Phyllobacteriaceae</taxon>
        <taxon>Allomesorhizobium</taxon>
    </lineage>
</organism>